<evidence type="ECO:0000256" key="6">
    <source>
        <dbReference type="ARBA" id="ARBA00023211"/>
    </source>
</evidence>
<keyword evidence="9" id="KW-1185">Reference proteome</keyword>
<evidence type="ECO:0000256" key="2">
    <source>
        <dbReference type="ARBA" id="ARBA00001946"/>
    </source>
</evidence>
<gene>
    <name evidence="8" type="ORF">DSOUD_3433</name>
</gene>
<dbReference type="STRING" id="1603606.DSOUD_3433"/>
<comment type="cofactor">
    <cofactor evidence="1">
        <name>Mn(2+)</name>
        <dbReference type="ChEBI" id="CHEBI:29035"/>
    </cofactor>
</comment>
<dbReference type="CDD" id="cd03426">
    <property type="entry name" value="NUDIX_CoAse_Nudt7"/>
    <property type="match status" value="1"/>
</dbReference>
<reference evidence="8 9" key="1">
    <citation type="submission" date="2015-07" db="EMBL/GenBank/DDBJ databases">
        <title>Isolation and Genomic Characterization of a Novel Halophilic Metal-Reducing Deltaproteobacterium from the Deep Subsurface.</title>
        <authorList>
            <person name="Badalamenti J.P."/>
            <person name="Summers Z.M."/>
            <person name="Gralnick J.A."/>
            <person name="Bond D.R."/>
        </authorList>
    </citation>
    <scope>NUCLEOTIDE SEQUENCE [LARGE SCALE GENOMIC DNA]</scope>
    <source>
        <strain evidence="8 9">WTL</strain>
    </source>
</reference>
<proteinExistence type="predicted"/>
<dbReference type="OrthoDB" id="9802805at2"/>
<name>A0A0M4DKQ2_9BACT</name>
<dbReference type="PANTHER" id="PTHR12992:SF11">
    <property type="entry name" value="MITOCHONDRIAL COENZYME A DIPHOSPHATASE NUDT8"/>
    <property type="match status" value="1"/>
</dbReference>
<evidence type="ECO:0000256" key="4">
    <source>
        <dbReference type="ARBA" id="ARBA00022801"/>
    </source>
</evidence>
<evidence type="ECO:0000256" key="1">
    <source>
        <dbReference type="ARBA" id="ARBA00001936"/>
    </source>
</evidence>
<keyword evidence="3" id="KW-0479">Metal-binding</keyword>
<dbReference type="InterPro" id="IPR045121">
    <property type="entry name" value="CoAse"/>
</dbReference>
<comment type="cofactor">
    <cofactor evidence="2">
        <name>Mg(2+)</name>
        <dbReference type="ChEBI" id="CHEBI:18420"/>
    </cofactor>
</comment>
<dbReference type="Proteomes" id="UP000057158">
    <property type="component" value="Chromosome"/>
</dbReference>
<dbReference type="KEGG" id="des:DSOUD_3433"/>
<accession>A0A0M4DKQ2</accession>
<dbReference type="RefSeq" id="WP_053552094.1">
    <property type="nucleotide sequence ID" value="NZ_CP010802.1"/>
</dbReference>
<dbReference type="PROSITE" id="PS51462">
    <property type="entry name" value="NUDIX"/>
    <property type="match status" value="1"/>
</dbReference>
<dbReference type="NCBIfam" id="NF007980">
    <property type="entry name" value="PRK10707.1"/>
    <property type="match status" value="1"/>
</dbReference>
<dbReference type="Pfam" id="PF00293">
    <property type="entry name" value="NUDIX"/>
    <property type="match status" value="1"/>
</dbReference>
<sequence>MLDPVFIAARLAAHAPRSIADRGLRPSAVLVPLFVRQGVDTLLFTRRTRHLNHHRGEISFPGGAWSAGDADLCATALRETEEEMGIAAADVRILGRLDDFISVHGYHVVPFVGSFPWPYPYRVNREEIDEVIEVPLEALRDPDIWHKENWKHRGRLHPVHFYTVGEHEIWGLTAAILRQFLKRLFD</sequence>
<keyword evidence="6" id="KW-0464">Manganese</keyword>
<dbReference type="Gene3D" id="3.90.79.10">
    <property type="entry name" value="Nucleoside Triphosphate Pyrophosphohydrolase"/>
    <property type="match status" value="1"/>
</dbReference>
<dbReference type="GO" id="GO:0010945">
    <property type="term" value="F:coenzyme A diphosphatase activity"/>
    <property type="evidence" value="ECO:0007669"/>
    <property type="project" value="InterPro"/>
</dbReference>
<evidence type="ECO:0000313" key="8">
    <source>
        <dbReference type="EMBL" id="ALC18150.1"/>
    </source>
</evidence>
<dbReference type="SUPFAM" id="SSF55811">
    <property type="entry name" value="Nudix"/>
    <property type="match status" value="1"/>
</dbReference>
<evidence type="ECO:0000256" key="3">
    <source>
        <dbReference type="ARBA" id="ARBA00022723"/>
    </source>
</evidence>
<feature type="domain" description="Nudix hydrolase" evidence="7">
    <location>
        <begin position="24"/>
        <end position="157"/>
    </location>
</feature>
<dbReference type="EMBL" id="CP010802">
    <property type="protein sequence ID" value="ALC18150.1"/>
    <property type="molecule type" value="Genomic_DNA"/>
</dbReference>
<dbReference type="PATRIC" id="fig|1603606.3.peg.3694"/>
<evidence type="ECO:0000256" key="5">
    <source>
        <dbReference type="ARBA" id="ARBA00022842"/>
    </source>
</evidence>
<evidence type="ECO:0000259" key="7">
    <source>
        <dbReference type="PROSITE" id="PS51462"/>
    </source>
</evidence>
<keyword evidence="5" id="KW-0460">Magnesium</keyword>
<protein>
    <submittedName>
        <fullName evidence="8">8-oxo-dGTP pyrophosphatase MutT/house-cleaning NTP pyrophosphohydrolase, NUDIX family</fullName>
    </submittedName>
</protein>
<dbReference type="AlphaFoldDB" id="A0A0M4DKQ2"/>
<keyword evidence="4 8" id="KW-0378">Hydrolase</keyword>
<evidence type="ECO:0000313" key="9">
    <source>
        <dbReference type="Proteomes" id="UP000057158"/>
    </source>
</evidence>
<dbReference type="InterPro" id="IPR015797">
    <property type="entry name" value="NUDIX_hydrolase-like_dom_sf"/>
</dbReference>
<organism evidence="8 9">
    <name type="scientific">Desulfuromonas soudanensis</name>
    <dbReference type="NCBI Taxonomy" id="1603606"/>
    <lineage>
        <taxon>Bacteria</taxon>
        <taxon>Pseudomonadati</taxon>
        <taxon>Thermodesulfobacteriota</taxon>
        <taxon>Desulfuromonadia</taxon>
        <taxon>Desulfuromonadales</taxon>
        <taxon>Desulfuromonadaceae</taxon>
        <taxon>Desulfuromonas</taxon>
    </lineage>
</organism>
<dbReference type="PANTHER" id="PTHR12992">
    <property type="entry name" value="NUDIX HYDROLASE"/>
    <property type="match status" value="1"/>
</dbReference>
<dbReference type="GO" id="GO:0046872">
    <property type="term" value="F:metal ion binding"/>
    <property type="evidence" value="ECO:0007669"/>
    <property type="project" value="UniProtKB-KW"/>
</dbReference>
<dbReference type="InterPro" id="IPR000086">
    <property type="entry name" value="NUDIX_hydrolase_dom"/>
</dbReference>